<comment type="caution">
    <text evidence="2">The sequence shown here is derived from an EMBL/GenBank/DDBJ whole genome shotgun (WGS) entry which is preliminary data.</text>
</comment>
<dbReference type="InterPro" id="IPR023606">
    <property type="entry name" value="CoA-Trfase_III_dom_1_sf"/>
</dbReference>
<dbReference type="InterPro" id="IPR003673">
    <property type="entry name" value="CoA-Trfase_fam_III"/>
</dbReference>
<evidence type="ECO:0000256" key="1">
    <source>
        <dbReference type="ARBA" id="ARBA00022679"/>
    </source>
</evidence>
<keyword evidence="3" id="KW-1185">Reference proteome</keyword>
<organism evidence="2 3">
    <name type="scientific">Kutzneria viridogrisea</name>
    <dbReference type="NCBI Taxonomy" id="47990"/>
    <lineage>
        <taxon>Bacteria</taxon>
        <taxon>Bacillati</taxon>
        <taxon>Actinomycetota</taxon>
        <taxon>Actinomycetes</taxon>
        <taxon>Pseudonocardiales</taxon>
        <taxon>Pseudonocardiaceae</taxon>
        <taxon>Kutzneria</taxon>
    </lineage>
</organism>
<name>A0ABR6BP96_9PSEU</name>
<accession>A0ABR6BP96</accession>
<dbReference type="Pfam" id="PF02515">
    <property type="entry name" value="CoA_transf_3"/>
    <property type="match status" value="1"/>
</dbReference>
<dbReference type="InterPro" id="IPR050483">
    <property type="entry name" value="CoA-transferase_III_domain"/>
</dbReference>
<dbReference type="Proteomes" id="UP000517916">
    <property type="component" value="Unassembled WGS sequence"/>
</dbReference>
<sequence length="400" mass="43488">MTATMGALEGIRVIDLATVVMGPYATQILGDLGADVIKVEPPAGDMSRLSAPYRNEGMGPLALNVNRNKRAISLDLKNPEGKKVFLDLVATADVLVTNMRPGALKRLGLDHESLAETNPRLIYCSAQGFREDSDLADRAAYDEIVQAASGTADLMRRTTGTPTYMPTILGDKVSGLTIVYSVLAALVHKQRTGQGQHVEVPMTDTMLAFNLVEHLSGQTYEPAVGLMGFSRSLSPGHRAVATKDGWACILPYSARNIADFFTEVGHPELVTDPRWANSAALAEHFGDFYDYIETFAKERTTAEWEQTCARLSIPFAPVLDLDHVTEDPYVREVGLLETAEHPTEGTYRVIGSPVRFSATPASVRRHAPKLGQDNDEVLTELGYSADKLRELATAGVTVSR</sequence>
<reference evidence="2 3" key="1">
    <citation type="submission" date="2020-08" db="EMBL/GenBank/DDBJ databases">
        <title>Genomic Encyclopedia of Archaeal and Bacterial Type Strains, Phase II (KMG-II): from individual species to whole genera.</title>
        <authorList>
            <person name="Goeker M."/>
        </authorList>
    </citation>
    <scope>NUCLEOTIDE SEQUENCE [LARGE SCALE GENOMIC DNA]</scope>
    <source>
        <strain evidence="2 3">DSM 43850</strain>
    </source>
</reference>
<dbReference type="EMBL" id="JACJID010000004">
    <property type="protein sequence ID" value="MBA8928733.1"/>
    <property type="molecule type" value="Genomic_DNA"/>
</dbReference>
<dbReference type="InterPro" id="IPR044855">
    <property type="entry name" value="CoA-Trfase_III_dom3_sf"/>
</dbReference>
<dbReference type="Gene3D" id="3.30.1540.10">
    <property type="entry name" value="formyl-coa transferase, domain 3"/>
    <property type="match status" value="1"/>
</dbReference>
<gene>
    <name evidence="2" type="ORF">BC739_005950</name>
</gene>
<protein>
    <submittedName>
        <fullName evidence="2">Crotonobetainyl-CoA:carnitine CoA-transferase CaiB-like acyl-CoA transferase</fullName>
    </submittedName>
</protein>
<dbReference type="PANTHER" id="PTHR48207">
    <property type="entry name" value="SUCCINATE--HYDROXYMETHYLGLUTARATE COA-TRANSFERASE"/>
    <property type="match status" value="1"/>
</dbReference>
<proteinExistence type="predicted"/>
<evidence type="ECO:0000313" key="3">
    <source>
        <dbReference type="Proteomes" id="UP000517916"/>
    </source>
</evidence>
<dbReference type="Gene3D" id="3.40.50.10540">
    <property type="entry name" value="Crotonobetainyl-coa:carnitine coa-transferase, domain 1"/>
    <property type="match status" value="1"/>
</dbReference>
<dbReference type="PANTHER" id="PTHR48207:SF4">
    <property type="entry name" value="BLL6097 PROTEIN"/>
    <property type="match status" value="1"/>
</dbReference>
<keyword evidence="1" id="KW-0808">Transferase</keyword>
<dbReference type="SUPFAM" id="SSF89796">
    <property type="entry name" value="CoA-transferase family III (CaiB/BaiF)"/>
    <property type="match status" value="1"/>
</dbReference>
<evidence type="ECO:0000313" key="2">
    <source>
        <dbReference type="EMBL" id="MBA8928733.1"/>
    </source>
</evidence>
<dbReference type="RefSeq" id="WP_025356213.1">
    <property type="nucleotide sequence ID" value="NZ_BAAABQ010000032.1"/>
</dbReference>